<protein>
    <recommendedName>
        <fullName evidence="3">Trypsin</fullName>
    </recommendedName>
</protein>
<accession>A0A0D1CR20</accession>
<evidence type="ECO:0000313" key="1">
    <source>
        <dbReference type="EMBL" id="KIT17222.1"/>
    </source>
</evidence>
<name>A0A0D1CR20_9RHOB</name>
<dbReference type="Proteomes" id="UP000032232">
    <property type="component" value="Unassembled WGS sequence"/>
</dbReference>
<dbReference type="AlphaFoldDB" id="A0A0D1CR20"/>
<evidence type="ECO:0008006" key="3">
    <source>
        <dbReference type="Google" id="ProtNLM"/>
    </source>
</evidence>
<proteinExistence type="predicted"/>
<comment type="caution">
    <text evidence="1">The sequence shown here is derived from an EMBL/GenBank/DDBJ whole genome shotgun (WGS) entry which is preliminary data.</text>
</comment>
<evidence type="ECO:0000313" key="2">
    <source>
        <dbReference type="Proteomes" id="UP000032232"/>
    </source>
</evidence>
<dbReference type="PATRIC" id="fig|935700.4.peg.996"/>
<reference evidence="1 2" key="1">
    <citation type="submission" date="2015-02" db="EMBL/GenBank/DDBJ databases">
        <title>Genome Sequence of Jannaschia aquimarina DSM28248, a member of the Roseobacter clade.</title>
        <authorList>
            <person name="Voget S."/>
            <person name="Daniel R."/>
        </authorList>
    </citation>
    <scope>NUCLEOTIDE SEQUENCE [LARGE SCALE GENOMIC DNA]</scope>
    <source>
        <strain evidence="1 2">GSW-M26</strain>
    </source>
</reference>
<keyword evidence="2" id="KW-1185">Reference proteome</keyword>
<dbReference type="EMBL" id="JYFE01000020">
    <property type="protein sequence ID" value="KIT17222.1"/>
    <property type="molecule type" value="Genomic_DNA"/>
</dbReference>
<sequence length="246" mass="27602">MDSFTASRLMTSFSVNGLFIPANSLSTAVVSYTDPALFACEDFGAGNFFISGSHFRFCIRDRYFAVCTAHQMVNSQASPEQFCIVDGSTRKMLSSHSMLFSQEDELDVRVFEFTDIVKTDSLPRVRWWRCMSEETAYPVQGASKVLSVGYPGERNFVRYTDPPHLPRTPVAVWGEMCEPRLSGRLAFSAKGMIDRDPAGRSGSPVFGIRVEDGKPICRWVGVIANANHRLYHFIQSHTITSMIRQT</sequence>
<dbReference type="STRING" id="935700.jaqu_09530"/>
<gene>
    <name evidence="1" type="ORF">jaqu_09530</name>
</gene>
<organism evidence="1 2">
    <name type="scientific">Jannaschia aquimarina</name>
    <dbReference type="NCBI Taxonomy" id="935700"/>
    <lineage>
        <taxon>Bacteria</taxon>
        <taxon>Pseudomonadati</taxon>
        <taxon>Pseudomonadota</taxon>
        <taxon>Alphaproteobacteria</taxon>
        <taxon>Rhodobacterales</taxon>
        <taxon>Roseobacteraceae</taxon>
        <taxon>Jannaschia</taxon>
    </lineage>
</organism>